<feature type="region of interest" description="Disordered" evidence="4">
    <location>
        <begin position="114"/>
        <end position="203"/>
    </location>
</feature>
<feature type="compositionally biased region" description="Basic and acidic residues" evidence="4">
    <location>
        <begin position="116"/>
        <end position="147"/>
    </location>
</feature>
<comment type="similarity">
    <text evidence="2">Belongs to the ARS2 family.</text>
</comment>
<dbReference type="Proteomes" id="UP000304951">
    <property type="component" value="Unassembled WGS sequence"/>
</dbReference>
<dbReference type="SMART" id="SM01173">
    <property type="entry name" value="DUF4187"/>
    <property type="match status" value="1"/>
</dbReference>
<proteinExistence type="inferred from homology"/>
<reference evidence="6 7" key="1">
    <citation type="submission" date="2018-10" db="EMBL/GenBank/DDBJ databases">
        <title>Fifty Aureobasidium pullulans genomes reveal a recombining polyextremotolerant generalist.</title>
        <authorList>
            <person name="Gostincar C."/>
            <person name="Turk M."/>
            <person name="Zajc J."/>
            <person name="Gunde-Cimerman N."/>
        </authorList>
    </citation>
    <scope>NUCLEOTIDE SEQUENCE [LARGE SCALE GENOMIC DNA]</scope>
    <source>
        <strain evidence="6 7">EXF-11900</strain>
    </source>
</reference>
<gene>
    <name evidence="6" type="ORF">D6D28_06337</name>
</gene>
<dbReference type="InterPro" id="IPR025239">
    <property type="entry name" value="DUF4187"/>
</dbReference>
<comment type="subcellular location">
    <subcellularLocation>
        <location evidence="1">Nucleus</location>
    </subcellularLocation>
</comment>
<evidence type="ECO:0000259" key="5">
    <source>
        <dbReference type="PROSITE" id="PS00028"/>
    </source>
</evidence>
<feature type="region of interest" description="Disordered" evidence="4">
    <location>
        <begin position="442"/>
        <end position="475"/>
    </location>
</feature>
<dbReference type="Pfam" id="PF12066">
    <property type="entry name" value="SERRATE_Ars2_N"/>
    <property type="match status" value="1"/>
</dbReference>
<dbReference type="AlphaFoldDB" id="A0A4S8SEU5"/>
<dbReference type="PANTHER" id="PTHR13165">
    <property type="entry name" value="ARSENITE-RESISTANCE PROTEIN 2"/>
    <property type="match status" value="1"/>
</dbReference>
<feature type="region of interest" description="Disordered" evidence="4">
    <location>
        <begin position="657"/>
        <end position="701"/>
    </location>
</feature>
<feature type="compositionally biased region" description="Basic and acidic residues" evidence="4">
    <location>
        <begin position="239"/>
        <end position="264"/>
    </location>
</feature>
<dbReference type="GO" id="GO:0016604">
    <property type="term" value="C:nuclear body"/>
    <property type="evidence" value="ECO:0007669"/>
    <property type="project" value="TreeGrafter"/>
</dbReference>
<evidence type="ECO:0000256" key="3">
    <source>
        <dbReference type="ARBA" id="ARBA00023242"/>
    </source>
</evidence>
<dbReference type="Pfam" id="PF13821">
    <property type="entry name" value="DUF4187"/>
    <property type="match status" value="1"/>
</dbReference>
<evidence type="ECO:0000256" key="2">
    <source>
        <dbReference type="ARBA" id="ARBA00005407"/>
    </source>
</evidence>
<dbReference type="EMBL" id="QZAF01000289">
    <property type="protein sequence ID" value="THV68859.1"/>
    <property type="molecule type" value="Genomic_DNA"/>
</dbReference>
<dbReference type="Pfam" id="PF04959">
    <property type="entry name" value="ARS2"/>
    <property type="match status" value="1"/>
</dbReference>
<evidence type="ECO:0000256" key="1">
    <source>
        <dbReference type="ARBA" id="ARBA00004123"/>
    </source>
</evidence>
<dbReference type="InterPro" id="IPR013087">
    <property type="entry name" value="Znf_C2H2_type"/>
</dbReference>
<feature type="region of interest" description="Disordered" evidence="4">
    <location>
        <begin position="572"/>
        <end position="602"/>
    </location>
</feature>
<comment type="caution">
    <text evidence="6">The sequence shown here is derived from an EMBL/GenBank/DDBJ whole genome shotgun (WGS) entry which is preliminary data.</text>
</comment>
<dbReference type="InterPro" id="IPR021933">
    <property type="entry name" value="SERRATE/Ars2_N"/>
</dbReference>
<protein>
    <recommendedName>
        <fullName evidence="5">C2H2-type domain-containing protein</fullName>
    </recommendedName>
</protein>
<dbReference type="GO" id="GO:0016070">
    <property type="term" value="P:RNA metabolic process"/>
    <property type="evidence" value="ECO:0007669"/>
    <property type="project" value="UniProtKB-ARBA"/>
</dbReference>
<feature type="domain" description="C2H2-type" evidence="5">
    <location>
        <begin position="763"/>
        <end position="786"/>
    </location>
</feature>
<evidence type="ECO:0000313" key="7">
    <source>
        <dbReference type="Proteomes" id="UP000304951"/>
    </source>
</evidence>
<feature type="region of interest" description="Disordered" evidence="4">
    <location>
        <begin position="886"/>
        <end position="934"/>
    </location>
</feature>
<sequence length="967" mass="109902">QQRPSRSVPSPSTLLVDSISLFIDASPSLGFCIAQIVRIVSLFLLRDHHLLFDLVSLSRPLNLPITMHLPTRLIVTSTSLQYAPLPAVSLYPSYSLSLNIMDAFDTYGANSPNDLSRVDSYERESYTSRDREPYRERRRSPNSDRRARVAGRNRSRSPTQIDRYQPDRSRDDYYRGREDYPRDRRRSSPQIQPGGPKSIDRYVPDNVIPVNQLRDPLLEASQVGFSYFAEWWKAEQDIKQQRDRQKNGGRRPEPVKESHSEQRSKIQNAYDQYKLNWNTRMAKLFVHGHKYDTWFRERYVPEVRDPLRQKVLDFRRDLFARWDSDLTAGTFDEFTLEGIYKSESNGAGGIVEREEGETSAAAEVLAVSDLLPSKGGDVRDPVAFQPTLLVKTITPAVSRERMEEFCKEHLGEGEGGYKWLSLSDPNPGKKFHRLGWIMLNPASDVPEEDSKRRGSRDDDDQDAEGGAMDQDKPNHTQTVCERALNEINNKTIQDPEKGDFIVHVGIHHPQETPRKKALWDLFSAPERVERDLDLALRLVRKLDSEMGEDYDGVARIEQRIDELAGKGYLQPPIPAPKVVKDEDVDEGEMEEGEEDEGDIDEDVDDEDLLIKKKKLDLLIEYLRRVFNFCFYCVFECDSVHELQRKCAGGHLRRPRASLTSAAKETARATANGEPFPLKRQEGGLGDGEDGSPVEERKSAPRAYGKNQLQKAYNWVKTFEEKLLMILEPENVDLRKLGGKPVEEGLEEDMIKFVKQEDEFKFRCKVPDCTKLFKGENFWKKHVEKRHQDWHDKLKEDIELVNRYVLDPARLAQGRNDASSNGHFPVNNNMPTGTPRNFSLNSMPFFPNGMPMPNAAGPPGFIPFVAGQFPVTVPGWSMQGGDRGTGPMRTGGMRTNNARAPGPYDRGGMRAEPRRSISGRLTPPRRGMFMEGGEHTVGPRQAVEGRTMKSYNDLDAAGSAGGAEELNY</sequence>
<organism evidence="6 7">
    <name type="scientific">Aureobasidium pullulans</name>
    <name type="common">Black yeast</name>
    <name type="synonym">Pullularia pullulans</name>
    <dbReference type="NCBI Taxonomy" id="5580"/>
    <lineage>
        <taxon>Eukaryota</taxon>
        <taxon>Fungi</taxon>
        <taxon>Dikarya</taxon>
        <taxon>Ascomycota</taxon>
        <taxon>Pezizomycotina</taxon>
        <taxon>Dothideomycetes</taxon>
        <taxon>Dothideomycetidae</taxon>
        <taxon>Dothideales</taxon>
        <taxon>Saccotheciaceae</taxon>
        <taxon>Aureobasidium</taxon>
    </lineage>
</organism>
<dbReference type="PROSITE" id="PS00028">
    <property type="entry name" value="ZINC_FINGER_C2H2_1"/>
    <property type="match status" value="1"/>
</dbReference>
<dbReference type="InterPro" id="IPR007042">
    <property type="entry name" value="SERRATE/Ars2_C"/>
</dbReference>
<dbReference type="PANTHER" id="PTHR13165:SF0">
    <property type="entry name" value="SERRATE RNA EFFECTOR MOLECULE HOMOLOG"/>
    <property type="match status" value="1"/>
</dbReference>
<name>A0A4S8SEU5_AURPU</name>
<feature type="region of interest" description="Disordered" evidence="4">
    <location>
        <begin position="239"/>
        <end position="265"/>
    </location>
</feature>
<dbReference type="GO" id="GO:0031047">
    <property type="term" value="P:regulatory ncRNA-mediated gene silencing"/>
    <property type="evidence" value="ECO:0007669"/>
    <property type="project" value="UniProtKB-ARBA"/>
</dbReference>
<feature type="non-terminal residue" evidence="6">
    <location>
        <position position="1"/>
    </location>
</feature>
<feature type="compositionally biased region" description="Basic and acidic residues" evidence="4">
    <location>
        <begin position="164"/>
        <end position="182"/>
    </location>
</feature>
<evidence type="ECO:0000313" key="6">
    <source>
        <dbReference type="EMBL" id="THV68859.1"/>
    </source>
</evidence>
<feature type="compositionally biased region" description="Acidic residues" evidence="4">
    <location>
        <begin position="582"/>
        <end position="602"/>
    </location>
</feature>
<evidence type="ECO:0000256" key="4">
    <source>
        <dbReference type="SAM" id="MobiDB-lite"/>
    </source>
</evidence>
<accession>A0A4S8SEU5</accession>
<dbReference type="InterPro" id="IPR039727">
    <property type="entry name" value="SE/Ars2"/>
</dbReference>
<keyword evidence="3" id="KW-0539">Nucleus</keyword>